<dbReference type="InterPro" id="IPR007433">
    <property type="entry name" value="DUF481"/>
</dbReference>
<evidence type="ECO:0000256" key="1">
    <source>
        <dbReference type="SAM" id="SignalP"/>
    </source>
</evidence>
<name>A0A5C9A220_9GAMM</name>
<evidence type="ECO:0000313" key="2">
    <source>
        <dbReference type="EMBL" id="TXS93992.1"/>
    </source>
</evidence>
<dbReference type="AlphaFoldDB" id="A0A5C9A220"/>
<keyword evidence="1" id="KW-0732">Signal</keyword>
<reference evidence="2 3" key="1">
    <citation type="submission" date="2019-08" db="EMBL/GenBank/DDBJ databases">
        <title>Parahaliea maris sp. nov., isolated from the surface seawater.</title>
        <authorList>
            <person name="Liu Y."/>
        </authorList>
    </citation>
    <scope>NUCLEOTIDE SEQUENCE [LARGE SCALE GENOMIC DNA]</scope>
    <source>
        <strain evidence="2 3">HSLHS9</strain>
    </source>
</reference>
<dbReference type="Proteomes" id="UP000321039">
    <property type="component" value="Unassembled WGS sequence"/>
</dbReference>
<protein>
    <submittedName>
        <fullName evidence="2">DUF481 domain-containing protein</fullName>
    </submittedName>
</protein>
<dbReference type="Pfam" id="PF04338">
    <property type="entry name" value="DUF481"/>
    <property type="match status" value="1"/>
</dbReference>
<dbReference type="RefSeq" id="WP_148068334.1">
    <property type="nucleotide sequence ID" value="NZ_VRZA01000003.1"/>
</dbReference>
<sequence length="356" mass="38904">MAGLRTRAGSLCAAGLLAAQIAAAVADDGTNLSATPTTDEIVLQNGSRILGTVTATRDGVVTVETEFAGTLKIAQDKIQSMQTREAVVMKLRDGTVVEDQQVVVQDTELVLPPSLVPAAPYSLADLAVMNPQPWELGDGYRWTGLASAALTIEDGNTDTEEFDYKLESVWRSLRDRFTAKMVGEVDEANGVKNAENWKANGKYDYFLKDPTYYTGMVGAAEADKFADLDLRYYIGPYLGHQFYEEPVLTLSGEVGAVYVNENFIVADDKEYPGLNWTANATSNILGGDSRLYFDHNGILNLDDASDLIMNTTFGLAFPLMFSIEAAAEVLLEYDSGVPPGVEEMDQTYRFRVGYTW</sequence>
<feature type="signal peptide" evidence="1">
    <location>
        <begin position="1"/>
        <end position="26"/>
    </location>
</feature>
<dbReference type="EMBL" id="VRZA01000003">
    <property type="protein sequence ID" value="TXS93992.1"/>
    <property type="molecule type" value="Genomic_DNA"/>
</dbReference>
<organism evidence="2 3">
    <name type="scientific">Parahaliea maris</name>
    <dbReference type="NCBI Taxonomy" id="2716870"/>
    <lineage>
        <taxon>Bacteria</taxon>
        <taxon>Pseudomonadati</taxon>
        <taxon>Pseudomonadota</taxon>
        <taxon>Gammaproteobacteria</taxon>
        <taxon>Cellvibrionales</taxon>
        <taxon>Halieaceae</taxon>
        <taxon>Parahaliea</taxon>
    </lineage>
</organism>
<accession>A0A5C9A220</accession>
<evidence type="ECO:0000313" key="3">
    <source>
        <dbReference type="Proteomes" id="UP000321039"/>
    </source>
</evidence>
<comment type="caution">
    <text evidence="2">The sequence shown here is derived from an EMBL/GenBank/DDBJ whole genome shotgun (WGS) entry which is preliminary data.</text>
</comment>
<feature type="chain" id="PRO_5022863549" evidence="1">
    <location>
        <begin position="27"/>
        <end position="356"/>
    </location>
</feature>
<proteinExistence type="predicted"/>
<keyword evidence="3" id="KW-1185">Reference proteome</keyword>
<gene>
    <name evidence="2" type="ORF">FV139_10240</name>
</gene>